<dbReference type="GO" id="GO:0000976">
    <property type="term" value="F:transcription cis-regulatory region binding"/>
    <property type="evidence" value="ECO:0007669"/>
    <property type="project" value="TreeGrafter"/>
</dbReference>
<dbReference type="RefSeq" id="WP_160114848.1">
    <property type="nucleotide sequence ID" value="NZ_FNVD01000004.1"/>
</dbReference>
<dbReference type="GO" id="GO:0003700">
    <property type="term" value="F:DNA-binding transcription factor activity"/>
    <property type="evidence" value="ECO:0007669"/>
    <property type="project" value="TreeGrafter"/>
</dbReference>
<dbReference type="AlphaFoldDB" id="A0A1H5UET4"/>
<protein>
    <submittedName>
        <fullName evidence="7">TetR/AcrR family transcriptional regulator, regulator of autoinduction and epiphytic fitness</fullName>
    </submittedName>
</protein>
<dbReference type="InterPro" id="IPR001647">
    <property type="entry name" value="HTH_TetR"/>
</dbReference>
<keyword evidence="1" id="KW-0805">Transcription regulation</keyword>
<keyword evidence="2 4" id="KW-0238">DNA-binding</keyword>
<dbReference type="Proteomes" id="UP000236742">
    <property type="component" value="Unassembled WGS sequence"/>
</dbReference>
<dbReference type="PANTHER" id="PTHR30055:SF146">
    <property type="entry name" value="HTH-TYPE TRANSCRIPTIONAL DUAL REGULATOR CECR"/>
    <property type="match status" value="1"/>
</dbReference>
<dbReference type="Gene3D" id="1.10.10.60">
    <property type="entry name" value="Homeodomain-like"/>
    <property type="match status" value="1"/>
</dbReference>
<keyword evidence="3" id="KW-0804">Transcription</keyword>
<keyword evidence="8" id="KW-1185">Reference proteome</keyword>
<dbReference type="Gene3D" id="1.10.357.10">
    <property type="entry name" value="Tetracycline Repressor, domain 2"/>
    <property type="match status" value="1"/>
</dbReference>
<dbReference type="InterPro" id="IPR036271">
    <property type="entry name" value="Tet_transcr_reg_TetR-rel_C_sf"/>
</dbReference>
<dbReference type="PANTHER" id="PTHR30055">
    <property type="entry name" value="HTH-TYPE TRANSCRIPTIONAL REGULATOR RUTR"/>
    <property type="match status" value="1"/>
</dbReference>
<dbReference type="SUPFAM" id="SSF46689">
    <property type="entry name" value="Homeodomain-like"/>
    <property type="match status" value="1"/>
</dbReference>
<organism evidence="7 8">
    <name type="scientific">Jhaorihella thermophila</name>
    <dbReference type="NCBI Taxonomy" id="488547"/>
    <lineage>
        <taxon>Bacteria</taxon>
        <taxon>Pseudomonadati</taxon>
        <taxon>Pseudomonadota</taxon>
        <taxon>Alphaproteobacteria</taxon>
        <taxon>Rhodobacterales</taxon>
        <taxon>Paracoccaceae</taxon>
        <taxon>Jhaorihella</taxon>
    </lineage>
</organism>
<dbReference type="PRINTS" id="PR00455">
    <property type="entry name" value="HTHTETR"/>
</dbReference>
<accession>A0A1H5UET4</accession>
<feature type="region of interest" description="Disordered" evidence="5">
    <location>
        <begin position="1"/>
        <end position="20"/>
    </location>
</feature>
<gene>
    <name evidence="7" type="ORF">SAMN05421751_10416</name>
</gene>
<evidence type="ECO:0000256" key="1">
    <source>
        <dbReference type="ARBA" id="ARBA00023015"/>
    </source>
</evidence>
<dbReference type="InterPro" id="IPR009057">
    <property type="entry name" value="Homeodomain-like_sf"/>
</dbReference>
<dbReference type="FunFam" id="1.10.10.60:FF:000141">
    <property type="entry name" value="TetR family transcriptional regulator"/>
    <property type="match status" value="1"/>
</dbReference>
<dbReference type="InterPro" id="IPR050109">
    <property type="entry name" value="HTH-type_TetR-like_transc_reg"/>
</dbReference>
<evidence type="ECO:0000313" key="8">
    <source>
        <dbReference type="Proteomes" id="UP000236742"/>
    </source>
</evidence>
<evidence type="ECO:0000256" key="3">
    <source>
        <dbReference type="ARBA" id="ARBA00023163"/>
    </source>
</evidence>
<dbReference type="InterPro" id="IPR039536">
    <property type="entry name" value="TetR_C_Proteobacteria"/>
</dbReference>
<name>A0A1H5UET4_9RHOB</name>
<evidence type="ECO:0000259" key="6">
    <source>
        <dbReference type="PROSITE" id="PS50977"/>
    </source>
</evidence>
<feature type="DNA-binding region" description="H-T-H motif" evidence="4">
    <location>
        <begin position="42"/>
        <end position="61"/>
    </location>
</feature>
<reference evidence="7 8" key="1">
    <citation type="submission" date="2016-10" db="EMBL/GenBank/DDBJ databases">
        <authorList>
            <person name="de Groot N.N."/>
        </authorList>
    </citation>
    <scope>NUCLEOTIDE SEQUENCE [LARGE SCALE GENOMIC DNA]</scope>
    <source>
        <strain evidence="7 8">DSM 23413</strain>
    </source>
</reference>
<feature type="domain" description="HTH tetR-type" evidence="6">
    <location>
        <begin position="19"/>
        <end position="79"/>
    </location>
</feature>
<sequence>MQMAPSSPRGRRRAAGTDPAKRAQILTGAARVFMRDGYETANVGAIAAEAGVSKGTLYVYFDDKLDLFVAVIHAIRDKFFGELEAELARPGPLPDRLRRFGRLMVRIVTSDDVIRTHRVMLGALEKAPELGAEFAEGMAKGQSILCAALQAAIDTGQLRIGDVDLACNQFFELCQAGLFRKRLLGVMVDEPSGEEIARLVDSAVDMFLDHYGTPRSRD</sequence>
<evidence type="ECO:0000313" key="7">
    <source>
        <dbReference type="EMBL" id="SEF73544.1"/>
    </source>
</evidence>
<evidence type="ECO:0000256" key="5">
    <source>
        <dbReference type="SAM" id="MobiDB-lite"/>
    </source>
</evidence>
<dbReference type="Pfam" id="PF00440">
    <property type="entry name" value="TetR_N"/>
    <property type="match status" value="1"/>
</dbReference>
<dbReference type="Pfam" id="PF14246">
    <property type="entry name" value="TetR_C_7"/>
    <property type="match status" value="1"/>
</dbReference>
<evidence type="ECO:0000256" key="2">
    <source>
        <dbReference type="ARBA" id="ARBA00023125"/>
    </source>
</evidence>
<dbReference type="OrthoDB" id="9816431at2"/>
<proteinExistence type="predicted"/>
<dbReference type="EMBL" id="FNVD01000004">
    <property type="protein sequence ID" value="SEF73544.1"/>
    <property type="molecule type" value="Genomic_DNA"/>
</dbReference>
<evidence type="ECO:0000256" key="4">
    <source>
        <dbReference type="PROSITE-ProRule" id="PRU00335"/>
    </source>
</evidence>
<dbReference type="SUPFAM" id="SSF48498">
    <property type="entry name" value="Tetracyclin repressor-like, C-terminal domain"/>
    <property type="match status" value="1"/>
</dbReference>
<dbReference type="PROSITE" id="PS50977">
    <property type="entry name" value="HTH_TETR_2"/>
    <property type="match status" value="1"/>
</dbReference>